<keyword evidence="1" id="KW-1133">Transmembrane helix</keyword>
<dbReference type="EMBL" id="CP053452">
    <property type="protein sequence ID" value="QJW94934.1"/>
    <property type="molecule type" value="Genomic_DNA"/>
</dbReference>
<accession>A0A6M5YMY6</accession>
<evidence type="ECO:0000256" key="1">
    <source>
        <dbReference type="SAM" id="Phobius"/>
    </source>
</evidence>
<gene>
    <name evidence="2" type="ORF">FTUN_2460</name>
</gene>
<evidence type="ECO:0008006" key="4">
    <source>
        <dbReference type="Google" id="ProtNLM"/>
    </source>
</evidence>
<keyword evidence="1" id="KW-0472">Membrane</keyword>
<organism evidence="2 3">
    <name type="scientific">Frigoriglobus tundricola</name>
    <dbReference type="NCBI Taxonomy" id="2774151"/>
    <lineage>
        <taxon>Bacteria</taxon>
        <taxon>Pseudomonadati</taxon>
        <taxon>Planctomycetota</taxon>
        <taxon>Planctomycetia</taxon>
        <taxon>Gemmatales</taxon>
        <taxon>Gemmataceae</taxon>
        <taxon>Frigoriglobus</taxon>
    </lineage>
</organism>
<keyword evidence="3" id="KW-1185">Reference proteome</keyword>
<dbReference type="InterPro" id="IPR039535">
    <property type="entry name" value="ASST-like"/>
</dbReference>
<proteinExistence type="predicted"/>
<reference evidence="3" key="1">
    <citation type="submission" date="2020-05" db="EMBL/GenBank/DDBJ databases">
        <title>Frigoriglobus tundricola gen. nov., sp. nov., a psychrotolerant cellulolytic planctomycete of the family Gemmataceae with two divergent copies of 16S rRNA gene.</title>
        <authorList>
            <person name="Kulichevskaya I.S."/>
            <person name="Ivanova A.A."/>
            <person name="Naumoff D.G."/>
            <person name="Beletsky A.V."/>
            <person name="Rijpstra W.I.C."/>
            <person name="Sinninghe Damste J.S."/>
            <person name="Mardanov A.V."/>
            <person name="Ravin N.V."/>
            <person name="Dedysh S.N."/>
        </authorList>
    </citation>
    <scope>NUCLEOTIDE SEQUENCE [LARGE SCALE GENOMIC DNA]</scope>
    <source>
        <strain evidence="3">PL17</strain>
    </source>
</reference>
<evidence type="ECO:0000313" key="2">
    <source>
        <dbReference type="EMBL" id="QJW94934.1"/>
    </source>
</evidence>
<keyword evidence="1" id="KW-0812">Transmembrane</keyword>
<dbReference type="InterPro" id="IPR053143">
    <property type="entry name" value="Arylsulfate_ST"/>
</dbReference>
<dbReference type="RefSeq" id="WP_171470825.1">
    <property type="nucleotide sequence ID" value="NZ_CP053452.2"/>
</dbReference>
<evidence type="ECO:0000313" key="3">
    <source>
        <dbReference type="Proteomes" id="UP000503447"/>
    </source>
</evidence>
<dbReference type="PANTHER" id="PTHR35340">
    <property type="entry name" value="PQQ ENZYME REPEAT PROTEIN-RELATED"/>
    <property type="match status" value="1"/>
</dbReference>
<dbReference type="SUPFAM" id="SSF63829">
    <property type="entry name" value="Calcium-dependent phosphotriesterase"/>
    <property type="match status" value="1"/>
</dbReference>
<dbReference type="PANTHER" id="PTHR35340:SF5">
    <property type="entry name" value="ASST-DOMAIN-CONTAINING PROTEIN"/>
    <property type="match status" value="1"/>
</dbReference>
<protein>
    <recommendedName>
        <fullName evidence="4">Arylsulfotransferase ASST</fullName>
    </recommendedName>
</protein>
<dbReference type="Pfam" id="PF14269">
    <property type="entry name" value="Arylsulfotran_2"/>
    <property type="match status" value="1"/>
</dbReference>
<name>A0A6M5YMY6_9BACT</name>
<dbReference type="AlphaFoldDB" id="A0A6M5YMY6"/>
<feature type="transmembrane region" description="Helical" evidence="1">
    <location>
        <begin position="35"/>
        <end position="59"/>
    </location>
</feature>
<dbReference type="Proteomes" id="UP000503447">
    <property type="component" value="Chromosome"/>
</dbReference>
<dbReference type="KEGG" id="ftj:FTUN_2460"/>
<sequence>MRLIRITRHFLVFIATRLKRFSRLRVPLRRPTPNGIFAAAAILGLLSVSYLFGAAVMYFRLPTSDFLDKAFWGARAWHDRGRSTLPALSSEATAVAKQKEGISIDRADKTADGFTLYTLTEGSRAALIDMRGAVVHRWDLPFRTAWPRVTHIEDPLPDEQIHWFRCHLYPNGDLLAVYQADGDTPYGYGLVKLNKDSQLLWAYAHNVHHDVDVGEDGTIYTLTQRIVSKPPAGLEFLDPPYLADALVVLAPDGRELQNIPIAEAFAHSPYALILTAGKNEPVRSERETDPIHANGVRVLNPTLAARFPLFKAGQVLLSARALDAVAVLDRDTRKVVWAARGVWKAQHDAEFLDNGHLLLYDNAGSSEQTRVLEYDPLTQAIPWAYMNERSTRFRALTRGTKQRLFNGNTLIDDPDNRRIFEVTKDKELVWEYFCPLPPVPQNQQPRSHAVTGARRYGANELTFLKGGARPRP</sequence>